<feature type="domain" description="Diels-Alderase N-terminal" evidence="2">
    <location>
        <begin position="45"/>
        <end position="241"/>
    </location>
</feature>
<keyword evidence="5" id="KW-1185">Reference proteome</keyword>
<gene>
    <name evidence="4" type="primary">asqI_1</name>
    <name evidence="4" type="ORF">LCER1_G009352</name>
</gene>
<dbReference type="AlphaFoldDB" id="A0A7D8UI47"/>
<evidence type="ECO:0000313" key="4">
    <source>
        <dbReference type="EMBL" id="TVY44663.1"/>
    </source>
</evidence>
<dbReference type="SUPFAM" id="SSF159245">
    <property type="entry name" value="AttH-like"/>
    <property type="match status" value="1"/>
</dbReference>
<protein>
    <submittedName>
        <fullName evidence="4">Tyrosinase family protein asqI</fullName>
    </submittedName>
</protein>
<dbReference type="Proteomes" id="UP000481288">
    <property type="component" value="Unassembled WGS sequence"/>
</dbReference>
<feature type="signal peptide" evidence="1">
    <location>
        <begin position="1"/>
        <end position="26"/>
    </location>
</feature>
<accession>A0A7D8UI47</accession>
<dbReference type="InterPro" id="IPR057722">
    <property type="entry name" value="AsqO/PenF-like_C"/>
</dbReference>
<dbReference type="Pfam" id="PF24137">
    <property type="entry name" value="DA_N"/>
    <property type="match status" value="1"/>
</dbReference>
<dbReference type="OrthoDB" id="5344254at2759"/>
<feature type="chain" id="PRO_5029006160" evidence="1">
    <location>
        <begin position="27"/>
        <end position="388"/>
    </location>
</feature>
<sequence>MASQTWFKINIFLLSWLLLILPASSLIRPTNIFPRGETFQKDQTIPGTVYRQPMNIFSGNNNLDGPQLENYDVNSFELWYFDAISHDLRYSITIIFYTGLKSSFPFRLDTDNVPVVGVFYYSDSYGYDEVWLNATQATISTEDNGSSGEFNSGASWSGSPDLSQYHITINSTENDISGTFRLNSRAPAQYPNAKAIANQSMLVTPDIGWSNAVPDADSIVDFTIRGREIEFKGLGYHDNKWSNQPFNQSVNSWYWGHGRLGNYSIVWSDCLSRGNNENQASYLSQDNSIISSSNVITVRPNDTEFPPTINGTDPAGFTIVMGLPYGATLNVNVTLKAIVADFGAPYSLKRWLGSMEGNITSANSTIALLTGGFAMLEQYVIRDITDVK</sequence>
<dbReference type="EMBL" id="QGMG01001724">
    <property type="protein sequence ID" value="TVY44663.1"/>
    <property type="molecule type" value="Genomic_DNA"/>
</dbReference>
<proteinExistence type="predicted"/>
<name>A0A7D8UI47_9HELO</name>
<dbReference type="Pfam" id="PF25581">
    <property type="entry name" value="AsqO_C"/>
    <property type="match status" value="1"/>
</dbReference>
<evidence type="ECO:0000256" key="1">
    <source>
        <dbReference type="SAM" id="SignalP"/>
    </source>
</evidence>
<evidence type="ECO:0000259" key="2">
    <source>
        <dbReference type="Pfam" id="PF24137"/>
    </source>
</evidence>
<organism evidence="4 5">
    <name type="scientific">Lachnellula cervina</name>
    <dbReference type="NCBI Taxonomy" id="1316786"/>
    <lineage>
        <taxon>Eukaryota</taxon>
        <taxon>Fungi</taxon>
        <taxon>Dikarya</taxon>
        <taxon>Ascomycota</taxon>
        <taxon>Pezizomycotina</taxon>
        <taxon>Leotiomycetes</taxon>
        <taxon>Helotiales</taxon>
        <taxon>Lachnaceae</taxon>
        <taxon>Lachnellula</taxon>
    </lineage>
</organism>
<evidence type="ECO:0000313" key="5">
    <source>
        <dbReference type="Proteomes" id="UP000481288"/>
    </source>
</evidence>
<feature type="domain" description="AsqO/PenF-like C-terminal" evidence="3">
    <location>
        <begin position="248"/>
        <end position="364"/>
    </location>
</feature>
<keyword evidence="1" id="KW-0732">Signal</keyword>
<evidence type="ECO:0000259" key="3">
    <source>
        <dbReference type="Pfam" id="PF25581"/>
    </source>
</evidence>
<reference evidence="4 5" key="1">
    <citation type="submission" date="2018-05" db="EMBL/GenBank/DDBJ databases">
        <title>Whole genome sequencing for identification of molecular markers to develop diagnostic detection tools for the regulated plant pathogen Lachnellula willkommii.</title>
        <authorList>
            <person name="Giroux E."/>
            <person name="Bilodeau G."/>
        </authorList>
    </citation>
    <scope>NUCLEOTIDE SEQUENCE [LARGE SCALE GENOMIC DNA]</scope>
    <source>
        <strain evidence="4 5">CBS 625.97</strain>
    </source>
</reference>
<comment type="caution">
    <text evidence="4">The sequence shown here is derived from an EMBL/GenBank/DDBJ whole genome shotgun (WGS) entry which is preliminary data.</text>
</comment>
<dbReference type="InterPro" id="IPR056402">
    <property type="entry name" value="DA_N"/>
</dbReference>